<evidence type="ECO:0000256" key="1">
    <source>
        <dbReference type="SAM" id="MobiDB-lite"/>
    </source>
</evidence>
<feature type="chain" id="PRO_5004929167" evidence="2">
    <location>
        <begin position="26"/>
        <end position="107"/>
    </location>
</feature>
<protein>
    <submittedName>
        <fullName evidence="3">Uncharacterized protein</fullName>
    </submittedName>
</protein>
<dbReference type="AlphaFoldDB" id="W9S544"/>
<accession>W9S544</accession>
<gene>
    <name evidence="3" type="ORF">L484_022806</name>
</gene>
<dbReference type="EMBL" id="KE346101">
    <property type="protein sequence ID" value="EXC26234.1"/>
    <property type="molecule type" value="Genomic_DNA"/>
</dbReference>
<dbReference type="Proteomes" id="UP000030645">
    <property type="component" value="Unassembled WGS sequence"/>
</dbReference>
<feature type="compositionally biased region" description="Basic and acidic residues" evidence="1">
    <location>
        <begin position="53"/>
        <end position="71"/>
    </location>
</feature>
<evidence type="ECO:0000313" key="3">
    <source>
        <dbReference type="EMBL" id="EXC26234.1"/>
    </source>
</evidence>
<organism evidence="3 4">
    <name type="scientific">Morus notabilis</name>
    <dbReference type="NCBI Taxonomy" id="981085"/>
    <lineage>
        <taxon>Eukaryota</taxon>
        <taxon>Viridiplantae</taxon>
        <taxon>Streptophyta</taxon>
        <taxon>Embryophyta</taxon>
        <taxon>Tracheophyta</taxon>
        <taxon>Spermatophyta</taxon>
        <taxon>Magnoliopsida</taxon>
        <taxon>eudicotyledons</taxon>
        <taxon>Gunneridae</taxon>
        <taxon>Pentapetalae</taxon>
        <taxon>rosids</taxon>
        <taxon>fabids</taxon>
        <taxon>Rosales</taxon>
        <taxon>Moraceae</taxon>
        <taxon>Moreae</taxon>
        <taxon>Morus</taxon>
    </lineage>
</organism>
<proteinExistence type="predicted"/>
<keyword evidence="2" id="KW-0732">Signal</keyword>
<evidence type="ECO:0000256" key="2">
    <source>
        <dbReference type="SAM" id="SignalP"/>
    </source>
</evidence>
<reference evidence="4" key="1">
    <citation type="submission" date="2013-01" db="EMBL/GenBank/DDBJ databases">
        <title>Draft Genome Sequence of a Mulberry Tree, Morus notabilis C.K. Schneid.</title>
        <authorList>
            <person name="He N."/>
            <person name="Zhao S."/>
        </authorList>
    </citation>
    <scope>NUCLEOTIDE SEQUENCE</scope>
</reference>
<sequence length="107" mass="12136">MPPEGPKGWQSTVLILCLHWSKGRAVNLPTRSLDLLALGLHFVGEANENDDHDDGHPSHQRRGEKSTLRETDLSVTDIVARQRMLVADGASMSREERRTRWRLSVRI</sequence>
<feature type="signal peptide" evidence="2">
    <location>
        <begin position="1"/>
        <end position="25"/>
    </location>
</feature>
<name>W9S544_9ROSA</name>
<keyword evidence="4" id="KW-1185">Reference proteome</keyword>
<feature type="region of interest" description="Disordered" evidence="1">
    <location>
        <begin position="46"/>
        <end position="71"/>
    </location>
</feature>
<evidence type="ECO:0000313" key="4">
    <source>
        <dbReference type="Proteomes" id="UP000030645"/>
    </source>
</evidence>